<dbReference type="AlphaFoldDB" id="A0A093VBE1"/>
<dbReference type="InterPro" id="IPR013108">
    <property type="entry name" value="Amidohydro_3"/>
</dbReference>
<dbReference type="GO" id="GO:0016787">
    <property type="term" value="F:hydrolase activity"/>
    <property type="evidence" value="ECO:0007669"/>
    <property type="project" value="UniProtKB-KW"/>
</dbReference>
<evidence type="ECO:0000259" key="1">
    <source>
        <dbReference type="Pfam" id="PF07969"/>
    </source>
</evidence>
<comment type="caution">
    <text evidence="2">The sequence shown here is derived from an EMBL/GenBank/DDBJ whole genome shotgun (WGS) entry which is preliminary data.</text>
</comment>
<organism evidence="2">
    <name type="scientific">Talaromyces marneffei PM1</name>
    <dbReference type="NCBI Taxonomy" id="1077442"/>
    <lineage>
        <taxon>Eukaryota</taxon>
        <taxon>Fungi</taxon>
        <taxon>Dikarya</taxon>
        <taxon>Ascomycota</taxon>
        <taxon>Pezizomycotina</taxon>
        <taxon>Eurotiomycetes</taxon>
        <taxon>Eurotiomycetidae</taxon>
        <taxon>Eurotiales</taxon>
        <taxon>Trichocomaceae</taxon>
        <taxon>Talaromyces</taxon>
        <taxon>Talaromyces sect. Talaromyces</taxon>
    </lineage>
</organism>
<accession>A0A093VBE1</accession>
<dbReference type="HOGENOM" id="CLU_1289703_0_0_1"/>
<dbReference type="InterPro" id="IPR032466">
    <property type="entry name" value="Metal_Hydrolase"/>
</dbReference>
<sequence>MVTYDLRGRFIMPGIHDAHVHLPSAGTSYLSSDWIVGGAFTIPNFDRISLDQDFPDTPIIIQGGAGHSAFLNTAGLIRAGYDVDNEPNAKGARFSRRADGSLTGELAELAMNKAMIAKGSPNVTYAKRAIKAAIRLLHQAGVTSCQEAATNTVIMHALRELDEENALHMNIAAHSVYGPEFLANEDQDSLRSLIEEAPSFATAHVHTIFVKIFA</sequence>
<dbReference type="EMBL" id="JPOX01000015">
    <property type="protein sequence ID" value="KFX47314.1"/>
    <property type="molecule type" value="Genomic_DNA"/>
</dbReference>
<protein>
    <submittedName>
        <fullName evidence="2">Putative amidohydrolase YtcJ</fullName>
    </submittedName>
</protein>
<gene>
    <name evidence="2" type="ORF">GQ26_0150540</name>
</gene>
<dbReference type="Pfam" id="PF07969">
    <property type="entry name" value="Amidohydro_3"/>
    <property type="match status" value="1"/>
</dbReference>
<dbReference type="PANTHER" id="PTHR22642:SF2">
    <property type="entry name" value="PROTEIN LONG AFTER FAR-RED 3"/>
    <property type="match status" value="1"/>
</dbReference>
<dbReference type="PANTHER" id="PTHR22642">
    <property type="entry name" value="IMIDAZOLONEPROPIONASE"/>
    <property type="match status" value="1"/>
</dbReference>
<proteinExistence type="predicted"/>
<reference evidence="2" key="1">
    <citation type="journal article" date="2014" name="PLoS Genet.">
        <title>Signature Gene Expression Reveals Novel Clues to the Molecular Mechanisms of Dimorphic Transition in Penicillium marneffei.</title>
        <authorList>
            <person name="Yang E."/>
            <person name="Wang G."/>
            <person name="Cai J."/>
            <person name="Woo P.C."/>
            <person name="Lau S.K."/>
            <person name="Yuen K.-Y."/>
            <person name="Chow W.-N."/>
            <person name="Lin X."/>
        </authorList>
    </citation>
    <scope>NUCLEOTIDE SEQUENCE [LARGE SCALE GENOMIC DNA]</scope>
    <source>
        <strain evidence="2">PM1</strain>
    </source>
</reference>
<keyword evidence="2" id="KW-0378">Hydrolase</keyword>
<dbReference type="SUPFAM" id="SSF51556">
    <property type="entry name" value="Metallo-dependent hydrolases"/>
    <property type="match status" value="1"/>
</dbReference>
<dbReference type="Gene3D" id="3.20.20.140">
    <property type="entry name" value="Metal-dependent hydrolases"/>
    <property type="match status" value="1"/>
</dbReference>
<evidence type="ECO:0000313" key="2">
    <source>
        <dbReference type="EMBL" id="KFX47314.1"/>
    </source>
</evidence>
<name>A0A093VBE1_TALMA</name>
<feature type="domain" description="Amidohydrolase 3" evidence="1">
    <location>
        <begin position="3"/>
        <end position="213"/>
    </location>
</feature>
<dbReference type="Gene3D" id="3.10.310.70">
    <property type="match status" value="1"/>
</dbReference>